<dbReference type="EMBL" id="JBEAFC010000004">
    <property type="protein sequence ID" value="KAL1557732.1"/>
    <property type="molecule type" value="Genomic_DNA"/>
</dbReference>
<keyword evidence="1" id="KW-0175">Coiled coil</keyword>
<keyword evidence="4" id="KW-1185">Reference proteome</keyword>
<sequence>MSSSANEDREQRKTENMEESDSMTIEFLRARLLSERSVSKTARERAHELANRVAELEEQLKFVSLQREKAERATSDILVVLKKHEIGDVSEEFDSSSEQEENSQGFEARNGSLTIGEASTNSKSRNNEMVAYSSSEIESSPSTGRSLSWKSTRDSQHSVEKKKYVDPIRRRASFSSNGSSSRRTGNSCRRIRRRDTRSVEDLQDDGTEKTTHSKGSSNGFDGEAVASPETSGYVNGKNPPENTVSGRSNGTQRVNGHYFGVPEKDKDMESALLHQAQLICRYEEEEKAQREWEEKFRENNSGTQDSCDPGNYSDVTEERYETKSPEQSGAVGTLDSNYQEVKQQPADASISEPPQTSKGSPPAADDEKESLRDDKHSTSIAAPESTSEFSFPKAEKSLEDFSGRAADEASRHKSRQYLFTEHEPGKTSQPYAGKSVPLSGASSSFELAVVPQETTSSLGSVLEALQRAKLSLNEKLSRSPQVAEGMSGNAIQPPNAYTNTMSGFQIPFGTPGLFRLPTDYQFEPTARVNPGIGVQPNFANFPHEFAADRLITERYLDPRSAVSGDPFHTAPSRSLTPETRSTAALLHRFLSQPQLGGGDPGPSTSTNHLDPRIPPPQELYPFFPHTKIPSNKGEISRTSLNSDKGLPPFMRLSPYDGHPGPSMYRQP</sequence>
<feature type="compositionally biased region" description="Polar residues" evidence="2">
    <location>
        <begin position="378"/>
        <end position="389"/>
    </location>
</feature>
<feature type="region of interest" description="Disordered" evidence="2">
    <location>
        <begin position="285"/>
        <end position="435"/>
    </location>
</feature>
<evidence type="ECO:0000256" key="2">
    <source>
        <dbReference type="SAM" id="MobiDB-lite"/>
    </source>
</evidence>
<feature type="compositionally biased region" description="Acidic residues" evidence="2">
    <location>
        <begin position="89"/>
        <end position="101"/>
    </location>
</feature>
<feature type="compositionally biased region" description="Polar residues" evidence="2">
    <location>
        <begin position="240"/>
        <end position="254"/>
    </location>
</feature>
<dbReference type="AlphaFoldDB" id="A0ABD1HN47"/>
<feature type="compositionally biased region" description="Basic and acidic residues" evidence="2">
    <location>
        <begin position="393"/>
        <end position="411"/>
    </location>
</feature>
<evidence type="ECO:0000313" key="3">
    <source>
        <dbReference type="EMBL" id="KAL1557732.1"/>
    </source>
</evidence>
<feature type="compositionally biased region" description="Basic and acidic residues" evidence="2">
    <location>
        <begin position="196"/>
        <end position="211"/>
    </location>
</feature>
<feature type="compositionally biased region" description="Low complexity" evidence="2">
    <location>
        <begin position="173"/>
        <end position="188"/>
    </location>
</feature>
<feature type="compositionally biased region" description="Basic and acidic residues" evidence="2">
    <location>
        <begin position="1"/>
        <end position="16"/>
    </location>
</feature>
<dbReference type="Proteomes" id="UP001567538">
    <property type="component" value="Unassembled WGS sequence"/>
</dbReference>
<protein>
    <submittedName>
        <fullName evidence="3">Uncharacterized protein</fullName>
    </submittedName>
</protein>
<feature type="compositionally biased region" description="Low complexity" evidence="2">
    <location>
        <begin position="133"/>
        <end position="142"/>
    </location>
</feature>
<evidence type="ECO:0000256" key="1">
    <source>
        <dbReference type="SAM" id="Coils"/>
    </source>
</evidence>
<dbReference type="PANTHER" id="PTHR33701">
    <property type="entry name" value="TRANSMEMBRANE PROTEIN"/>
    <property type="match status" value="1"/>
</dbReference>
<accession>A0ABD1HN47</accession>
<gene>
    <name evidence="3" type="ORF">AAHA92_08278</name>
</gene>
<name>A0ABD1HN47_SALDI</name>
<feature type="region of interest" description="Disordered" evidence="2">
    <location>
        <begin position="1"/>
        <end position="24"/>
    </location>
</feature>
<feature type="compositionally biased region" description="Basic and acidic residues" evidence="2">
    <location>
        <begin position="285"/>
        <end position="298"/>
    </location>
</feature>
<feature type="compositionally biased region" description="Polar residues" evidence="2">
    <location>
        <begin position="111"/>
        <end position="124"/>
    </location>
</feature>
<dbReference type="PANTHER" id="PTHR33701:SF3">
    <property type="entry name" value="TRANSCRIPTIONAL REGULATOR ATRX"/>
    <property type="match status" value="1"/>
</dbReference>
<feature type="region of interest" description="Disordered" evidence="2">
    <location>
        <begin position="89"/>
        <end position="263"/>
    </location>
</feature>
<reference evidence="3 4" key="1">
    <citation type="submission" date="2024-06" db="EMBL/GenBank/DDBJ databases">
        <title>A chromosome level genome sequence of Diviner's sage (Salvia divinorum).</title>
        <authorList>
            <person name="Ford S.A."/>
            <person name="Ro D.-K."/>
            <person name="Ness R.W."/>
            <person name="Phillips M.A."/>
        </authorList>
    </citation>
    <scope>NUCLEOTIDE SEQUENCE [LARGE SCALE GENOMIC DNA]</scope>
    <source>
        <strain evidence="3">SAF-2024a</strain>
        <tissue evidence="3">Leaf</tissue>
    </source>
</reference>
<feature type="region of interest" description="Disordered" evidence="2">
    <location>
        <begin position="592"/>
        <end position="667"/>
    </location>
</feature>
<feature type="compositionally biased region" description="Basic and acidic residues" evidence="2">
    <location>
        <begin position="151"/>
        <end position="169"/>
    </location>
</feature>
<feature type="coiled-coil region" evidence="1">
    <location>
        <begin position="39"/>
        <end position="73"/>
    </location>
</feature>
<organism evidence="3 4">
    <name type="scientific">Salvia divinorum</name>
    <name type="common">Maria pastora</name>
    <name type="synonym">Diviner's sage</name>
    <dbReference type="NCBI Taxonomy" id="28513"/>
    <lineage>
        <taxon>Eukaryota</taxon>
        <taxon>Viridiplantae</taxon>
        <taxon>Streptophyta</taxon>
        <taxon>Embryophyta</taxon>
        <taxon>Tracheophyta</taxon>
        <taxon>Spermatophyta</taxon>
        <taxon>Magnoliopsida</taxon>
        <taxon>eudicotyledons</taxon>
        <taxon>Gunneridae</taxon>
        <taxon>Pentapetalae</taxon>
        <taxon>asterids</taxon>
        <taxon>lamiids</taxon>
        <taxon>Lamiales</taxon>
        <taxon>Lamiaceae</taxon>
        <taxon>Nepetoideae</taxon>
        <taxon>Mentheae</taxon>
        <taxon>Salviinae</taxon>
        <taxon>Salvia</taxon>
        <taxon>Salvia subgen. Calosphace</taxon>
    </lineage>
</organism>
<evidence type="ECO:0000313" key="4">
    <source>
        <dbReference type="Proteomes" id="UP001567538"/>
    </source>
</evidence>
<comment type="caution">
    <text evidence="3">The sequence shown here is derived from an EMBL/GenBank/DDBJ whole genome shotgun (WGS) entry which is preliminary data.</text>
</comment>
<proteinExistence type="predicted"/>